<sequence length="70" mass="8063">MRCKRLSEPRPLSDVPSLFSWCCSAMLLAFDIKWISWKGATFRSSLIRAWFACSIRKTLSCKLVHSSTCF</sequence>
<proteinExistence type="predicted"/>
<accession>A0A0E9WSC3</accession>
<organism evidence="1">
    <name type="scientific">Anguilla anguilla</name>
    <name type="common">European freshwater eel</name>
    <name type="synonym">Muraena anguilla</name>
    <dbReference type="NCBI Taxonomy" id="7936"/>
    <lineage>
        <taxon>Eukaryota</taxon>
        <taxon>Metazoa</taxon>
        <taxon>Chordata</taxon>
        <taxon>Craniata</taxon>
        <taxon>Vertebrata</taxon>
        <taxon>Euteleostomi</taxon>
        <taxon>Actinopterygii</taxon>
        <taxon>Neopterygii</taxon>
        <taxon>Teleostei</taxon>
        <taxon>Anguilliformes</taxon>
        <taxon>Anguillidae</taxon>
        <taxon>Anguilla</taxon>
    </lineage>
</organism>
<name>A0A0E9WSC3_ANGAN</name>
<protein>
    <submittedName>
        <fullName evidence="1">Uncharacterized protein</fullName>
    </submittedName>
</protein>
<evidence type="ECO:0000313" key="1">
    <source>
        <dbReference type="EMBL" id="JAH93262.1"/>
    </source>
</evidence>
<reference evidence="1" key="2">
    <citation type="journal article" date="2015" name="Fish Shellfish Immunol.">
        <title>Early steps in the European eel (Anguilla anguilla)-Vibrio vulnificus interaction in the gills: Role of the RtxA13 toxin.</title>
        <authorList>
            <person name="Callol A."/>
            <person name="Pajuelo D."/>
            <person name="Ebbesson L."/>
            <person name="Teles M."/>
            <person name="MacKenzie S."/>
            <person name="Amaro C."/>
        </authorList>
    </citation>
    <scope>NUCLEOTIDE SEQUENCE</scope>
</reference>
<reference evidence="1" key="1">
    <citation type="submission" date="2014-11" db="EMBL/GenBank/DDBJ databases">
        <authorList>
            <person name="Amaro Gonzalez C."/>
        </authorList>
    </citation>
    <scope>NUCLEOTIDE SEQUENCE</scope>
</reference>
<dbReference type="EMBL" id="GBXM01015315">
    <property type="protein sequence ID" value="JAH93262.1"/>
    <property type="molecule type" value="Transcribed_RNA"/>
</dbReference>
<dbReference type="AlphaFoldDB" id="A0A0E9WSC3"/>